<evidence type="ECO:0000313" key="2">
    <source>
        <dbReference type="Proteomes" id="UP000246114"/>
    </source>
</evidence>
<dbReference type="EMBL" id="QAMZ01000032">
    <property type="protein sequence ID" value="PWL53752.1"/>
    <property type="molecule type" value="Genomic_DNA"/>
</dbReference>
<dbReference type="AlphaFoldDB" id="A0A316M5I3"/>
<gene>
    <name evidence="1" type="ORF">DBY38_06660</name>
</gene>
<sequence>MVLIRNADITIYHFDQKTQTYTRTNLYGVNWNSKRNATVSDKGVNVAYTTMIVADNGDYKVTTGDKIVKGNINLDITKLSDLKDYTVLTVVGIQENNIMQSINIECK</sequence>
<comment type="caution">
    <text evidence="1">The sequence shown here is derived from an EMBL/GenBank/DDBJ whole genome shotgun (WGS) entry which is preliminary data.</text>
</comment>
<dbReference type="Pfam" id="PF20536">
    <property type="entry name" value="DUF6751"/>
    <property type="match status" value="1"/>
</dbReference>
<dbReference type="InterPro" id="IPR046639">
    <property type="entry name" value="DUF6751"/>
</dbReference>
<protein>
    <submittedName>
        <fullName evidence="1">Uncharacterized protein</fullName>
    </submittedName>
</protein>
<accession>A0A316M5I3</accession>
<reference evidence="1 2" key="1">
    <citation type="submission" date="2018-03" db="EMBL/GenBank/DDBJ databases">
        <title>The uncultured portion of the human microbiome is neutrally assembled.</title>
        <authorList>
            <person name="Jeraldo P."/>
            <person name="Boardman L."/>
            <person name="White B.A."/>
            <person name="Nelson H."/>
            <person name="Goldenfeld N."/>
            <person name="Chia N."/>
        </authorList>
    </citation>
    <scope>NUCLEOTIDE SEQUENCE [LARGE SCALE GENOMIC DNA]</scope>
    <source>
        <strain evidence="1">CIM:MAG 903</strain>
    </source>
</reference>
<organism evidence="1 2">
    <name type="scientific">Clostridium cadaveris</name>
    <dbReference type="NCBI Taxonomy" id="1529"/>
    <lineage>
        <taxon>Bacteria</taxon>
        <taxon>Bacillati</taxon>
        <taxon>Bacillota</taxon>
        <taxon>Clostridia</taxon>
        <taxon>Eubacteriales</taxon>
        <taxon>Clostridiaceae</taxon>
        <taxon>Clostridium</taxon>
    </lineage>
</organism>
<evidence type="ECO:0000313" key="1">
    <source>
        <dbReference type="EMBL" id="PWL53752.1"/>
    </source>
</evidence>
<dbReference type="Proteomes" id="UP000246114">
    <property type="component" value="Unassembled WGS sequence"/>
</dbReference>
<proteinExistence type="predicted"/>
<name>A0A316M5I3_9CLOT</name>
<dbReference type="RefSeq" id="WP_168972625.1">
    <property type="nucleotide sequence ID" value="NZ_JABAGG010000036.1"/>
</dbReference>